<feature type="transmembrane region" description="Helical" evidence="1">
    <location>
        <begin position="6"/>
        <end position="24"/>
    </location>
</feature>
<organism evidence="2">
    <name type="scientific">Klebsiella sp. 1754/49</name>
    <dbReference type="NCBI Taxonomy" id="1497799"/>
    <lineage>
        <taxon>Bacteria</taxon>
        <taxon>Pseudomonadati</taxon>
        <taxon>Pseudomonadota</taxon>
        <taxon>Gammaproteobacteria</taxon>
        <taxon>Enterobacterales</taxon>
        <taxon>Enterobacteriaceae</taxon>
        <taxon>Klebsiella/Raoultella group</taxon>
        <taxon>Klebsiella</taxon>
    </lineage>
</organism>
<protein>
    <submittedName>
        <fullName evidence="2">O-antigen and lipid-linked capsular repeat unit polymerase</fullName>
    </submittedName>
</protein>
<gene>
    <name evidence="2" type="primary">wzy</name>
</gene>
<feature type="transmembrane region" description="Helical" evidence="1">
    <location>
        <begin position="186"/>
        <end position="211"/>
    </location>
</feature>
<keyword evidence="1" id="KW-0812">Transmembrane</keyword>
<sequence length="402" mass="44812">MIPKKISLGIIFILIYSIPSIIFVSLHQDSLATGMILACFIVLVYSFSSVYLLSFRAVNFVFFIAVSLILLVQSYYLFVTEDVTKPLYSVPALLLVIISSVLLSAKIEKLPSGDVTFAIRLATYFFLLCGWCSIILKIRFGPYELFDKPVIPFSEESHYALCVGFLGIISGYFSSGNHKKIIFFNLFGQAVLFPSLTLFIFSIMAIVIFWLTKNIAKLVVFSFILIGLFVIAMNVFSDSVAIQYFASRLNFSSDSSNMTTLVFLQGIDDAYRSLINTSGLGLGFQMAGTDQPGIYGYTIAHLSGSFLNRADGGFLASKLISEFGICGLTFVFFYILKLILGTKKLGQLSTQITAFESLYPLVYVLLVAFSVEFLLRGYGYFSPGVMMFITLYLMARKCERLK</sequence>
<reference evidence="2" key="2">
    <citation type="journal article" date="2015" name="Sci. Rep.">
        <title>Genetic analysis of capsular polysaccharide synthesis gene clusters in 79 capsular types of Klebsiella spp.</title>
        <authorList>
            <person name="Pan Y.J."/>
            <person name="Lin T.L."/>
            <person name="Chen C.T."/>
            <person name="Chen Y.Y."/>
            <person name="Hsieh P.F."/>
            <person name="Hsu C.R."/>
            <person name="Wu M.C."/>
            <person name="Wang J.T."/>
        </authorList>
    </citation>
    <scope>NUCLEOTIDE SEQUENCE</scope>
    <source>
        <strain evidence="2">1754/49</strain>
    </source>
</reference>
<feature type="transmembrane region" description="Helical" evidence="1">
    <location>
        <begin position="86"/>
        <end position="105"/>
    </location>
</feature>
<keyword evidence="1" id="KW-1133">Transmembrane helix</keyword>
<feature type="transmembrane region" description="Helical" evidence="1">
    <location>
        <begin position="319"/>
        <end position="340"/>
    </location>
</feature>
<feature type="transmembrane region" description="Helical" evidence="1">
    <location>
        <begin position="218"/>
        <end position="246"/>
    </location>
</feature>
<name>A0A0N7KW80_9ENTR</name>
<feature type="transmembrane region" description="Helical" evidence="1">
    <location>
        <begin position="60"/>
        <end position="79"/>
    </location>
</feature>
<evidence type="ECO:0000256" key="1">
    <source>
        <dbReference type="SAM" id="Phobius"/>
    </source>
</evidence>
<keyword evidence="1" id="KW-0472">Membrane</keyword>
<dbReference type="EMBL" id="AB924558">
    <property type="protein sequence ID" value="BAT23377.1"/>
    <property type="molecule type" value="Genomic_DNA"/>
</dbReference>
<evidence type="ECO:0000313" key="2">
    <source>
        <dbReference type="EMBL" id="BAT23377.1"/>
    </source>
</evidence>
<reference evidence="2" key="1">
    <citation type="submission" date="2014-04" db="EMBL/GenBank/DDBJ databases">
        <authorList>
            <person name="Harrison E."/>
        </authorList>
    </citation>
    <scope>NUCLEOTIDE SEQUENCE</scope>
    <source>
        <strain evidence="2">1754/49</strain>
    </source>
</reference>
<proteinExistence type="predicted"/>
<feature type="transmembrane region" description="Helical" evidence="1">
    <location>
        <begin position="117"/>
        <end position="136"/>
    </location>
</feature>
<feature type="transmembrane region" description="Helical" evidence="1">
    <location>
        <begin position="352"/>
        <end position="371"/>
    </location>
</feature>
<dbReference type="AlphaFoldDB" id="A0A0N7KW80"/>
<feature type="transmembrane region" description="Helical" evidence="1">
    <location>
        <begin position="377"/>
        <end position="395"/>
    </location>
</feature>
<accession>A0A0N7KW80</accession>
<feature type="transmembrane region" description="Helical" evidence="1">
    <location>
        <begin position="31"/>
        <end position="54"/>
    </location>
</feature>